<protein>
    <submittedName>
        <fullName evidence="8 9">Uncharacterized protein LOC115631076</fullName>
    </submittedName>
</protein>
<feature type="domain" description="Ig-like" evidence="6">
    <location>
        <begin position="537"/>
        <end position="666"/>
    </location>
</feature>
<dbReference type="SUPFAM" id="SSF52058">
    <property type="entry name" value="L domain-like"/>
    <property type="match status" value="1"/>
</dbReference>
<dbReference type="InterPro" id="IPR001611">
    <property type="entry name" value="Leu-rich_rpt"/>
</dbReference>
<dbReference type="Pfam" id="PF13927">
    <property type="entry name" value="Ig_3"/>
    <property type="match status" value="1"/>
</dbReference>
<evidence type="ECO:0000256" key="2">
    <source>
        <dbReference type="ARBA" id="ARBA00022729"/>
    </source>
</evidence>
<feature type="signal peptide" evidence="5">
    <location>
        <begin position="1"/>
        <end position="23"/>
    </location>
</feature>
<dbReference type="InterPro" id="IPR036179">
    <property type="entry name" value="Ig-like_dom_sf"/>
</dbReference>
<keyword evidence="1" id="KW-0433">Leucine-rich repeat</keyword>
<dbReference type="SMART" id="SM00409">
    <property type="entry name" value="IG"/>
    <property type="match status" value="1"/>
</dbReference>
<dbReference type="InterPro" id="IPR003599">
    <property type="entry name" value="Ig_sub"/>
</dbReference>
<organism evidence="7 8">
    <name type="scientific">Drosophila lebanonensis</name>
    <name type="common">Fruit fly</name>
    <name type="synonym">Scaptodrosophila lebanonensis</name>
    <dbReference type="NCBI Taxonomy" id="7225"/>
    <lineage>
        <taxon>Eukaryota</taxon>
        <taxon>Metazoa</taxon>
        <taxon>Ecdysozoa</taxon>
        <taxon>Arthropoda</taxon>
        <taxon>Hexapoda</taxon>
        <taxon>Insecta</taxon>
        <taxon>Pterygota</taxon>
        <taxon>Neoptera</taxon>
        <taxon>Endopterygota</taxon>
        <taxon>Diptera</taxon>
        <taxon>Brachycera</taxon>
        <taxon>Muscomorpha</taxon>
        <taxon>Ephydroidea</taxon>
        <taxon>Drosophilidae</taxon>
        <taxon>Scaptodrosophila</taxon>
    </lineage>
</organism>
<evidence type="ECO:0000256" key="5">
    <source>
        <dbReference type="SAM" id="SignalP"/>
    </source>
</evidence>
<name>A0A6J2U4Q3_DROLE</name>
<dbReference type="AlphaFoldDB" id="A0A6J2U4Q3"/>
<dbReference type="InterPro" id="IPR013783">
    <property type="entry name" value="Ig-like_fold"/>
</dbReference>
<evidence type="ECO:0000259" key="6">
    <source>
        <dbReference type="PROSITE" id="PS50835"/>
    </source>
</evidence>
<keyword evidence="2 5" id="KW-0732">Signal</keyword>
<feature type="chain" id="PRO_5044642764" evidence="5">
    <location>
        <begin position="24"/>
        <end position="1145"/>
    </location>
</feature>
<dbReference type="PANTHER" id="PTHR24369">
    <property type="entry name" value="ANTIGEN BSP, PUTATIVE-RELATED"/>
    <property type="match status" value="1"/>
</dbReference>
<dbReference type="Gene3D" id="2.60.40.10">
    <property type="entry name" value="Immunoglobulins"/>
    <property type="match status" value="1"/>
</dbReference>
<dbReference type="InterPro" id="IPR050541">
    <property type="entry name" value="LRR_TM_domain-containing"/>
</dbReference>
<dbReference type="PROSITE" id="PS51450">
    <property type="entry name" value="LRR"/>
    <property type="match status" value="3"/>
</dbReference>
<dbReference type="Pfam" id="PF13855">
    <property type="entry name" value="LRR_8"/>
    <property type="match status" value="2"/>
</dbReference>
<dbReference type="RefSeq" id="XP_030383582.1">
    <property type="nucleotide sequence ID" value="XM_030527722.1"/>
</dbReference>
<dbReference type="InterPro" id="IPR032675">
    <property type="entry name" value="LRR_dom_sf"/>
</dbReference>
<keyword evidence="4" id="KW-1015">Disulfide bond</keyword>
<dbReference type="OrthoDB" id="10061535at2759"/>
<evidence type="ECO:0000313" key="9">
    <source>
        <dbReference type="RefSeq" id="XP_030383582.1"/>
    </source>
</evidence>
<dbReference type="Gene3D" id="3.80.10.10">
    <property type="entry name" value="Ribonuclease Inhibitor"/>
    <property type="match status" value="3"/>
</dbReference>
<gene>
    <name evidence="8 9" type="primary">LOC115631076</name>
</gene>
<dbReference type="SMART" id="SM00369">
    <property type="entry name" value="LRR_TYP"/>
    <property type="match status" value="8"/>
</dbReference>
<dbReference type="GO" id="GO:0005886">
    <property type="term" value="C:plasma membrane"/>
    <property type="evidence" value="ECO:0007669"/>
    <property type="project" value="TreeGrafter"/>
</dbReference>
<keyword evidence="7" id="KW-1185">Reference proteome</keyword>
<dbReference type="SUPFAM" id="SSF48726">
    <property type="entry name" value="Immunoglobulin"/>
    <property type="match status" value="1"/>
</dbReference>
<evidence type="ECO:0000256" key="1">
    <source>
        <dbReference type="ARBA" id="ARBA00022614"/>
    </source>
</evidence>
<dbReference type="GeneID" id="115631076"/>
<evidence type="ECO:0000313" key="7">
    <source>
        <dbReference type="Proteomes" id="UP000504634"/>
    </source>
</evidence>
<sequence length="1145" mass="130953">METISKISLILTLAVVCQSSALSFENAGKCKPTFVSTHLQPMPPQIQTKVPTPRKWQEHEFSLLGYKFYLPSLGPVMEDDEDEVFQDSDYSLSWDDSMHKLFVRQQTTVPQSVEQSLDVDNFSIEDVASKIFQIHCVNVSIEAINAELQAWNYSHVTLQHCNYVEDGSGATSTHLNLSQKEDVRRLKWLDSNLNDEQLSELFGAYAQSFENLQLLDLTDNHLQCTRWARPRAMRRLEVLKLSQNRLSTCDNCSLVELKHINHLHELHLDRNRLQSLATHFISPLSELRMLNLSGNLLSQLLRNTFTGAFRLQHLDLSRNQLFSIDSKAFEPLHALKYLDLSRNQFKQLADGIFQQQRSLAMLRIDETPLEQLGNWISRDDVSHVDPSVLKRLRYLSLQQNPRLTQLPKTLFANARNLRVLLLAGNGLRQLPGEVALLEHLQRLTVRGNRLTSLPAALKDLRQLRYLSMLNNDYICDCKMHWLSTWLSSNHSMLRRKRGHHVNDTYEDANELIASLRCQYGYPGDMLHVLHTLNCTVPVIVEASQPTMHRLHSTAKLECVVSGNPAPDIIWVTPRNKILRHHADPDKRPIIINSQERQPSKLELFALTDPSNPQLNVSQQPADERVTVVESGSLLVHNISRSDSGLYTCYTFNIMGNTSAGIRLYIDPIVFYRVKIESLLAGTALATTFLLLTLLVQGLRSCMARFSLCDRFYCCASRNKKSARARQVYAMLDSIESYKSLQLERLRENYTQQVHRIRENCTQQVEWIQSSYTSQAKYLKEFRDMGSNHLTTLKDQYYDQVKKVRDYSTGQLSWVRENYVFQRNKIRKFSAHQVLRLREGYKYQQQTLNKVLENLPSFYFENCRGRCEEDIVEDIDCYFKSQMAGVDFNNSKDLNIQKIKSRLVANNSASSASIYYTPPDDDGRRLSQTCLQTSPIHINYIDENLDNQKLELHDFKLDPLLLRPKDMAMALILADRKDDNYFVDKMPWKNVNIDQSPVDSASNLELNELRNSNETRNSKSCSAIYKMSKQQDGSTLHELLTEETPNQLLRLNPVNQTSLIAQTHPRKEKMNIILDECGKASLCRGYGRDSLDHGEARNLEAASSTPPSISLAGSSCDSNSLADNCDNSNCCNSEIAISLTTTASAN</sequence>
<reference evidence="8 9" key="1">
    <citation type="submission" date="2025-04" db="UniProtKB">
        <authorList>
            <consortium name="RefSeq"/>
        </authorList>
    </citation>
    <scope>IDENTIFICATION</scope>
    <source>
        <strain evidence="8 9">11010-0011.00</strain>
        <tissue evidence="8 9">Whole body</tissue>
    </source>
</reference>
<proteinExistence type="predicted"/>
<dbReference type="InterPro" id="IPR007110">
    <property type="entry name" value="Ig-like_dom"/>
</dbReference>
<evidence type="ECO:0000256" key="3">
    <source>
        <dbReference type="ARBA" id="ARBA00022737"/>
    </source>
</evidence>
<dbReference type="PANTHER" id="PTHR24369:SF210">
    <property type="entry name" value="CHAOPTIN-RELATED"/>
    <property type="match status" value="1"/>
</dbReference>
<evidence type="ECO:0000313" key="8">
    <source>
        <dbReference type="RefSeq" id="XP_030383581.1"/>
    </source>
</evidence>
<dbReference type="SMART" id="SM00408">
    <property type="entry name" value="IGc2"/>
    <property type="match status" value="1"/>
</dbReference>
<dbReference type="Proteomes" id="UP000504634">
    <property type="component" value="Unplaced"/>
</dbReference>
<dbReference type="PROSITE" id="PS50835">
    <property type="entry name" value="IG_LIKE"/>
    <property type="match status" value="1"/>
</dbReference>
<evidence type="ECO:0000256" key="4">
    <source>
        <dbReference type="ARBA" id="ARBA00023157"/>
    </source>
</evidence>
<accession>A0A6J2U4Q3</accession>
<dbReference type="InterPro" id="IPR003598">
    <property type="entry name" value="Ig_sub2"/>
</dbReference>
<dbReference type="RefSeq" id="XP_030383581.1">
    <property type="nucleotide sequence ID" value="XM_030527721.1"/>
</dbReference>
<dbReference type="InterPro" id="IPR003591">
    <property type="entry name" value="Leu-rich_rpt_typical-subtyp"/>
</dbReference>
<keyword evidence="3" id="KW-0677">Repeat</keyword>